<feature type="transmembrane region" description="Helical" evidence="9">
    <location>
        <begin position="98"/>
        <end position="116"/>
    </location>
</feature>
<reference evidence="11 12" key="1">
    <citation type="submission" date="2019-07" db="EMBL/GenBank/DDBJ databases">
        <title>Whole genome shotgun sequence of Cellulomonas soli NBRC 109434.</title>
        <authorList>
            <person name="Hosoyama A."/>
            <person name="Uohara A."/>
            <person name="Ohji S."/>
            <person name="Ichikawa N."/>
        </authorList>
    </citation>
    <scope>NUCLEOTIDE SEQUENCE [LARGE SCALE GENOMIC DNA]</scope>
    <source>
        <strain evidence="11 12">NBRC 109434</strain>
    </source>
</reference>
<dbReference type="InterPro" id="IPR051088">
    <property type="entry name" value="PTS_Sugar-EIIC/EIIB"/>
</dbReference>
<feature type="transmembrane region" description="Helical" evidence="9">
    <location>
        <begin position="136"/>
        <end position="159"/>
    </location>
</feature>
<dbReference type="GO" id="GO:1901264">
    <property type="term" value="P:carbohydrate derivative transport"/>
    <property type="evidence" value="ECO:0007669"/>
    <property type="project" value="TreeGrafter"/>
</dbReference>
<dbReference type="InterPro" id="IPR003352">
    <property type="entry name" value="PTS_EIIC"/>
</dbReference>
<keyword evidence="2 8" id="KW-0813">Transport</keyword>
<evidence type="ECO:0000256" key="7">
    <source>
        <dbReference type="ARBA" id="ARBA00023136"/>
    </source>
</evidence>
<gene>
    <name evidence="11" type="ORF">CSO01_18330</name>
</gene>
<dbReference type="AlphaFoldDB" id="A0A512PD53"/>
<evidence type="ECO:0000256" key="9">
    <source>
        <dbReference type="SAM" id="Phobius"/>
    </source>
</evidence>
<dbReference type="NCBIfam" id="TIGR00410">
    <property type="entry name" value="lacE"/>
    <property type="match status" value="1"/>
</dbReference>
<feature type="transmembrane region" description="Helical" evidence="9">
    <location>
        <begin position="21"/>
        <end position="49"/>
    </location>
</feature>
<feature type="transmembrane region" description="Helical" evidence="9">
    <location>
        <begin position="205"/>
        <end position="223"/>
    </location>
</feature>
<dbReference type="GO" id="GO:0008982">
    <property type="term" value="F:protein-N(PI)-phosphohistidine-sugar phosphotransferase activity"/>
    <property type="evidence" value="ECO:0007669"/>
    <property type="project" value="UniProtKB-UniRule"/>
</dbReference>
<evidence type="ECO:0000256" key="1">
    <source>
        <dbReference type="ARBA" id="ARBA00004651"/>
    </source>
</evidence>
<dbReference type="PIRSF" id="PIRSF006351">
    <property type="entry name" value="PTS_EIIC-Cellobiose"/>
    <property type="match status" value="1"/>
</dbReference>
<dbReference type="GO" id="GO:0005886">
    <property type="term" value="C:plasma membrane"/>
    <property type="evidence" value="ECO:0007669"/>
    <property type="project" value="UniProtKB-SubCell"/>
</dbReference>
<dbReference type="RefSeq" id="WP_146952887.1">
    <property type="nucleotide sequence ID" value="NZ_BAABBJ010000006.1"/>
</dbReference>
<comment type="function">
    <text evidence="8">The phosphoenolpyruvate-dependent sugar phosphotransferase system (PTS), a major carbohydrate active -transport system, catalyzes the phosphorylation of incoming sugar substrates concomitant with their translocation across the cell membrane.</text>
</comment>
<dbReference type="Pfam" id="PF02378">
    <property type="entry name" value="PTS_EIIC"/>
    <property type="match status" value="1"/>
</dbReference>
<evidence type="ECO:0000259" key="10">
    <source>
        <dbReference type="PROSITE" id="PS51105"/>
    </source>
</evidence>
<feature type="transmembrane region" description="Helical" evidence="9">
    <location>
        <begin position="69"/>
        <end position="91"/>
    </location>
</feature>
<feature type="domain" description="PTS EIIC type-3" evidence="10">
    <location>
        <begin position="6"/>
        <end position="415"/>
    </location>
</feature>
<evidence type="ECO:0000256" key="6">
    <source>
        <dbReference type="ARBA" id="ARBA00022989"/>
    </source>
</evidence>
<feature type="transmembrane region" description="Helical" evidence="9">
    <location>
        <begin position="230"/>
        <end position="255"/>
    </location>
</feature>
<dbReference type="Proteomes" id="UP000321798">
    <property type="component" value="Unassembled WGS sequence"/>
</dbReference>
<feature type="transmembrane region" description="Helical" evidence="9">
    <location>
        <begin position="180"/>
        <end position="199"/>
    </location>
</feature>
<evidence type="ECO:0000313" key="12">
    <source>
        <dbReference type="Proteomes" id="UP000321798"/>
    </source>
</evidence>
<evidence type="ECO:0000256" key="4">
    <source>
        <dbReference type="ARBA" id="ARBA00022597"/>
    </source>
</evidence>
<comment type="subcellular location">
    <subcellularLocation>
        <location evidence="1">Cell membrane</location>
        <topology evidence="1">Multi-pass membrane protein</topology>
    </subcellularLocation>
</comment>
<keyword evidence="7 8" id="KW-0472">Membrane</keyword>
<evidence type="ECO:0000313" key="11">
    <source>
        <dbReference type="EMBL" id="GEP69118.1"/>
    </source>
</evidence>
<dbReference type="EMBL" id="BKAL01000006">
    <property type="protein sequence ID" value="GEP69118.1"/>
    <property type="molecule type" value="Genomic_DNA"/>
</dbReference>
<dbReference type="OrthoDB" id="3169536at2"/>
<dbReference type="GO" id="GO:0009401">
    <property type="term" value="P:phosphoenolpyruvate-dependent sugar phosphotransferase system"/>
    <property type="evidence" value="ECO:0007669"/>
    <property type="project" value="InterPro"/>
</dbReference>
<evidence type="ECO:0000256" key="8">
    <source>
        <dbReference type="PIRNR" id="PIRNR006351"/>
    </source>
</evidence>
<keyword evidence="5 9" id="KW-0812">Transmembrane</keyword>
<dbReference type="PANTHER" id="PTHR33989:SF4">
    <property type="entry name" value="PTS SYSTEM N,N'-DIACETYLCHITOBIOSE-SPECIFIC EIIC COMPONENT"/>
    <property type="match status" value="1"/>
</dbReference>
<sequence>MKIDTVVERVQPVAARIQENVYVKSITGGFLAALPALMFGAVCSMLIGFPVDAWKDWLAGNALGAALQFGSDATFGLLGLYAVIGIGYTLGRELKQDALATTIVSVVGFLLVMPFSTTVTSGETTIPVTGVIPTQWLGGQGIFAAIIVSLVATRLYALVVSRGWKIKMPASVPPNVSRPFEAIVPAAIVGTLFLAVHSLFAATSYGHLSQFIFSIIGSPLAHVSNSFGAWFVIVLLAQLCWVFGIHNGAVWYVVLPLMIGPATENQVAGAAGDTLPYTITLTVVFAIVQWVGGGGSLLGLSTNMILFAKSDRYKTLGRLAFPPSVFNITEPMMFGFPVVYNPLMAIPFVLVPLIQLTLGYVLISLGVIGVPWVNLPFSVMTMPFVPGGFLLGAGVGFGLFLIGCFVLSVVCYYPFFRIADKREQQIEQETAAAQAAAEVTSAAEVDSTRRLAPETATA</sequence>
<organism evidence="11 12">
    <name type="scientific">Cellulomonas soli</name>
    <dbReference type="NCBI Taxonomy" id="931535"/>
    <lineage>
        <taxon>Bacteria</taxon>
        <taxon>Bacillati</taxon>
        <taxon>Actinomycetota</taxon>
        <taxon>Actinomycetes</taxon>
        <taxon>Micrococcales</taxon>
        <taxon>Cellulomonadaceae</taxon>
        <taxon>Cellulomonas</taxon>
    </lineage>
</organism>
<keyword evidence="4 8" id="KW-0762">Sugar transport</keyword>
<feature type="transmembrane region" description="Helical" evidence="9">
    <location>
        <begin position="275"/>
        <end position="308"/>
    </location>
</feature>
<dbReference type="PANTHER" id="PTHR33989">
    <property type="match status" value="1"/>
</dbReference>
<keyword evidence="12" id="KW-1185">Reference proteome</keyword>
<evidence type="ECO:0000256" key="5">
    <source>
        <dbReference type="ARBA" id="ARBA00022692"/>
    </source>
</evidence>
<keyword evidence="6 9" id="KW-1133">Transmembrane helix</keyword>
<dbReference type="InterPro" id="IPR004501">
    <property type="entry name" value="PTS_EIIC_3"/>
</dbReference>
<name>A0A512PD53_9CELL</name>
<feature type="transmembrane region" description="Helical" evidence="9">
    <location>
        <begin position="389"/>
        <end position="415"/>
    </location>
</feature>
<evidence type="ECO:0000256" key="2">
    <source>
        <dbReference type="ARBA" id="ARBA00022448"/>
    </source>
</evidence>
<dbReference type="InterPro" id="IPR004796">
    <property type="entry name" value="PTS_IIC_cello"/>
</dbReference>
<protein>
    <recommendedName>
        <fullName evidence="8">Permease IIC component</fullName>
    </recommendedName>
</protein>
<dbReference type="PROSITE" id="PS51105">
    <property type="entry name" value="PTS_EIIC_TYPE_3"/>
    <property type="match status" value="1"/>
</dbReference>
<comment type="caution">
    <text evidence="11">The sequence shown here is derived from an EMBL/GenBank/DDBJ whole genome shotgun (WGS) entry which is preliminary data.</text>
</comment>
<feature type="transmembrane region" description="Helical" evidence="9">
    <location>
        <begin position="343"/>
        <end position="369"/>
    </location>
</feature>
<keyword evidence="3 8" id="KW-1003">Cell membrane</keyword>
<proteinExistence type="predicted"/>
<evidence type="ECO:0000256" key="3">
    <source>
        <dbReference type="ARBA" id="ARBA00022475"/>
    </source>
</evidence>
<accession>A0A512PD53</accession>